<evidence type="ECO:0000256" key="3">
    <source>
        <dbReference type="ARBA" id="ARBA00023163"/>
    </source>
</evidence>
<dbReference type="PANTHER" id="PTHR43537">
    <property type="entry name" value="TRANSCRIPTIONAL REGULATOR, GNTR FAMILY"/>
    <property type="match status" value="1"/>
</dbReference>
<evidence type="ECO:0000313" key="6">
    <source>
        <dbReference type="EMBL" id="TXC84953.1"/>
    </source>
</evidence>
<dbReference type="GO" id="GO:0003700">
    <property type="term" value="F:DNA-binding transcription factor activity"/>
    <property type="evidence" value="ECO:0007669"/>
    <property type="project" value="InterPro"/>
</dbReference>
<evidence type="ECO:0000256" key="2">
    <source>
        <dbReference type="ARBA" id="ARBA00023125"/>
    </source>
</evidence>
<reference evidence="6 7" key="1">
    <citation type="journal article" date="2018" name="Int. J. Syst. Evol. Microbiol.">
        <title>Paraburkholderia azotifigens sp. nov., a nitrogen-fixing bacterium isolated from paddy soil.</title>
        <authorList>
            <person name="Choi G.M."/>
            <person name="Im W.T."/>
        </authorList>
    </citation>
    <scope>NUCLEOTIDE SEQUENCE [LARGE SCALE GENOMIC DNA]</scope>
    <source>
        <strain evidence="6 7">NF 2-5-3</strain>
    </source>
</reference>
<dbReference type="GO" id="GO:0003677">
    <property type="term" value="F:DNA binding"/>
    <property type="evidence" value="ECO:0007669"/>
    <property type="project" value="UniProtKB-KW"/>
</dbReference>
<dbReference type="CDD" id="cd07377">
    <property type="entry name" value="WHTH_GntR"/>
    <property type="match status" value="1"/>
</dbReference>
<evidence type="ECO:0000256" key="1">
    <source>
        <dbReference type="ARBA" id="ARBA00023015"/>
    </source>
</evidence>
<dbReference type="RefSeq" id="WP_147236839.1">
    <property type="nucleotide sequence ID" value="NZ_JAZHFZ010000041.1"/>
</dbReference>
<sequence>MSDLKVVRETKTLRELTLDKLRDAIVRGYFPPGARLVERTLCDELGVSRTIVREVLRHLETEGLVDVAARQGPVVARLNPAQVSEIYELRGLLEANAARACAERSTPELVKQLRGIRKKIEAAFQAEDLSAVLAHTEHFYDALFEGAQRTVSLAVVKTLNARINRLRALTIATPGRSTESNREMNRMLDAIERHDGDAAFAASIAHIRRTGELALLALAQRGEGEYEPDATL</sequence>
<dbReference type="PANTHER" id="PTHR43537:SF24">
    <property type="entry name" value="GLUCONATE OPERON TRANSCRIPTIONAL REPRESSOR"/>
    <property type="match status" value="1"/>
</dbReference>
<dbReference type="SMART" id="SM00895">
    <property type="entry name" value="FCD"/>
    <property type="match status" value="1"/>
</dbReference>
<protein>
    <submittedName>
        <fullName evidence="6">GntR family transcriptional regulator</fullName>
    </submittedName>
</protein>
<evidence type="ECO:0000259" key="4">
    <source>
        <dbReference type="PROSITE" id="PS50949"/>
    </source>
</evidence>
<dbReference type="Pfam" id="PF07729">
    <property type="entry name" value="FCD"/>
    <property type="match status" value="1"/>
</dbReference>
<dbReference type="PRINTS" id="PR00035">
    <property type="entry name" value="HTHGNTR"/>
</dbReference>
<reference evidence="5 8" key="3">
    <citation type="submission" date="2024-01" db="EMBL/GenBank/DDBJ databases">
        <title>The diversity of rhizobia nodulating Mimosa spp. in eleven states of Brazil covering several biomes is determined by host plant, location, and edaphic factors.</title>
        <authorList>
            <person name="Rouws L."/>
            <person name="Barauna A."/>
            <person name="Beukes C."/>
            <person name="De Faria S.M."/>
            <person name="Gross E."/>
            <person name="Dos Reis Junior F.B."/>
            <person name="Simon M."/>
            <person name="Maluk M."/>
            <person name="Odee D.W."/>
            <person name="Kenicer G."/>
            <person name="Young J.P.W."/>
            <person name="Reis V.M."/>
            <person name="Zilli J."/>
            <person name="James E.K."/>
        </authorList>
    </citation>
    <scope>NUCLEOTIDE SEQUENCE [LARGE SCALE GENOMIC DNA]</scope>
    <source>
        <strain evidence="5 8">JPY530</strain>
    </source>
</reference>
<dbReference type="Gene3D" id="1.10.10.10">
    <property type="entry name" value="Winged helix-like DNA-binding domain superfamily/Winged helix DNA-binding domain"/>
    <property type="match status" value="1"/>
</dbReference>
<dbReference type="InterPro" id="IPR036390">
    <property type="entry name" value="WH_DNA-bd_sf"/>
</dbReference>
<dbReference type="Gene3D" id="1.20.120.530">
    <property type="entry name" value="GntR ligand-binding domain-like"/>
    <property type="match status" value="1"/>
</dbReference>
<keyword evidence="1" id="KW-0805">Transcription regulation</keyword>
<keyword evidence="8" id="KW-1185">Reference proteome</keyword>
<reference evidence="6" key="2">
    <citation type="submission" date="2019-08" db="EMBL/GenBank/DDBJ databases">
        <authorList>
            <person name="Im W.-T."/>
        </authorList>
    </citation>
    <scope>NUCLEOTIDE SEQUENCE</scope>
    <source>
        <strain evidence="6">NF 2-5-3</strain>
    </source>
</reference>
<name>A0A5C6VHY0_9BURK</name>
<dbReference type="InterPro" id="IPR000524">
    <property type="entry name" value="Tscrpt_reg_HTH_GntR"/>
</dbReference>
<gene>
    <name evidence="6" type="ORF">FRZ40_30275</name>
    <name evidence="5" type="ORF">V4C56_36200</name>
</gene>
<dbReference type="SUPFAM" id="SSF46785">
    <property type="entry name" value="Winged helix' DNA-binding domain"/>
    <property type="match status" value="1"/>
</dbReference>
<proteinExistence type="predicted"/>
<dbReference type="SUPFAM" id="SSF48008">
    <property type="entry name" value="GntR ligand-binding domain-like"/>
    <property type="match status" value="1"/>
</dbReference>
<dbReference type="Pfam" id="PF00392">
    <property type="entry name" value="GntR"/>
    <property type="match status" value="1"/>
</dbReference>
<evidence type="ECO:0000313" key="7">
    <source>
        <dbReference type="Proteomes" id="UP000321776"/>
    </source>
</evidence>
<organism evidence="6 7">
    <name type="scientific">Paraburkholderia azotifigens</name>
    <dbReference type="NCBI Taxonomy" id="2057004"/>
    <lineage>
        <taxon>Bacteria</taxon>
        <taxon>Pseudomonadati</taxon>
        <taxon>Pseudomonadota</taxon>
        <taxon>Betaproteobacteria</taxon>
        <taxon>Burkholderiales</taxon>
        <taxon>Burkholderiaceae</taxon>
        <taxon>Paraburkholderia</taxon>
    </lineage>
</organism>
<evidence type="ECO:0000313" key="5">
    <source>
        <dbReference type="EMBL" id="MEM5345056.1"/>
    </source>
</evidence>
<dbReference type="InterPro" id="IPR008920">
    <property type="entry name" value="TF_FadR/GntR_C"/>
</dbReference>
<dbReference type="SMART" id="SM00345">
    <property type="entry name" value="HTH_GNTR"/>
    <property type="match status" value="1"/>
</dbReference>
<dbReference type="PROSITE" id="PS50949">
    <property type="entry name" value="HTH_GNTR"/>
    <property type="match status" value="1"/>
</dbReference>
<dbReference type="Proteomes" id="UP000321776">
    <property type="component" value="Unassembled WGS sequence"/>
</dbReference>
<dbReference type="Proteomes" id="UP001481677">
    <property type="component" value="Unassembled WGS sequence"/>
</dbReference>
<keyword evidence="2" id="KW-0238">DNA-binding</keyword>
<evidence type="ECO:0000313" key="8">
    <source>
        <dbReference type="Proteomes" id="UP001481677"/>
    </source>
</evidence>
<comment type="caution">
    <text evidence="6">The sequence shown here is derived from an EMBL/GenBank/DDBJ whole genome shotgun (WGS) entry which is preliminary data.</text>
</comment>
<feature type="domain" description="HTH gntR-type" evidence="4">
    <location>
        <begin position="11"/>
        <end position="78"/>
    </location>
</feature>
<dbReference type="InterPro" id="IPR011711">
    <property type="entry name" value="GntR_C"/>
</dbReference>
<accession>A0A5C6VHY0</accession>
<dbReference type="EMBL" id="JAZHGA010000041">
    <property type="protein sequence ID" value="MEM5345056.1"/>
    <property type="molecule type" value="Genomic_DNA"/>
</dbReference>
<keyword evidence="3" id="KW-0804">Transcription</keyword>
<dbReference type="AlphaFoldDB" id="A0A5C6VHY0"/>
<dbReference type="EMBL" id="VOQS01000003">
    <property type="protein sequence ID" value="TXC84953.1"/>
    <property type="molecule type" value="Genomic_DNA"/>
</dbReference>
<dbReference type="InterPro" id="IPR036388">
    <property type="entry name" value="WH-like_DNA-bd_sf"/>
</dbReference>